<feature type="non-terminal residue" evidence="2">
    <location>
        <position position="103"/>
    </location>
</feature>
<proteinExistence type="predicted"/>
<gene>
    <name evidence="2" type="ORF">IPOD504_LOCUS913</name>
</gene>
<feature type="region of interest" description="Disordered" evidence="1">
    <location>
        <begin position="1"/>
        <end position="24"/>
    </location>
</feature>
<keyword evidence="3" id="KW-1185">Reference proteome</keyword>
<dbReference type="EMBL" id="OW152822">
    <property type="protein sequence ID" value="CAH2036873.1"/>
    <property type="molecule type" value="Genomic_DNA"/>
</dbReference>
<evidence type="ECO:0000313" key="2">
    <source>
        <dbReference type="EMBL" id="CAH2036873.1"/>
    </source>
</evidence>
<name>A0ABN8HM22_9NEOP</name>
<protein>
    <submittedName>
        <fullName evidence="2">Uncharacterized protein</fullName>
    </submittedName>
</protein>
<sequence length="103" mass="11535">MVARDETETRAARKRGCAGQEDLGHRPVRAHVAATAESRAAAVCSPREHCTPPPGTDCPARPPPWHHARRATHLYIYNRGPLRKLPRIKTEPSRIKLILSYNL</sequence>
<accession>A0ABN8HM22</accession>
<organism evidence="2 3">
    <name type="scientific">Iphiclides podalirius</name>
    <name type="common">scarce swallowtail</name>
    <dbReference type="NCBI Taxonomy" id="110791"/>
    <lineage>
        <taxon>Eukaryota</taxon>
        <taxon>Metazoa</taxon>
        <taxon>Ecdysozoa</taxon>
        <taxon>Arthropoda</taxon>
        <taxon>Hexapoda</taxon>
        <taxon>Insecta</taxon>
        <taxon>Pterygota</taxon>
        <taxon>Neoptera</taxon>
        <taxon>Endopterygota</taxon>
        <taxon>Lepidoptera</taxon>
        <taxon>Glossata</taxon>
        <taxon>Ditrysia</taxon>
        <taxon>Papilionoidea</taxon>
        <taxon>Papilionidae</taxon>
        <taxon>Papilioninae</taxon>
        <taxon>Iphiclides</taxon>
    </lineage>
</organism>
<evidence type="ECO:0000256" key="1">
    <source>
        <dbReference type="SAM" id="MobiDB-lite"/>
    </source>
</evidence>
<dbReference type="Proteomes" id="UP000837857">
    <property type="component" value="Chromosome 10"/>
</dbReference>
<evidence type="ECO:0000313" key="3">
    <source>
        <dbReference type="Proteomes" id="UP000837857"/>
    </source>
</evidence>
<reference evidence="2" key="1">
    <citation type="submission" date="2022-03" db="EMBL/GenBank/DDBJ databases">
        <authorList>
            <person name="Martin H S."/>
        </authorList>
    </citation>
    <scope>NUCLEOTIDE SEQUENCE</scope>
</reference>
<feature type="compositionally biased region" description="Basic and acidic residues" evidence="1">
    <location>
        <begin position="1"/>
        <end position="11"/>
    </location>
</feature>